<dbReference type="CDD" id="cd00093">
    <property type="entry name" value="HTH_XRE"/>
    <property type="match status" value="1"/>
</dbReference>
<dbReference type="PROSITE" id="PS50943">
    <property type="entry name" value="HTH_CROC1"/>
    <property type="match status" value="1"/>
</dbReference>
<protein>
    <submittedName>
        <fullName evidence="2">Helix-turn-helix transcriptional regulator</fullName>
    </submittedName>
</protein>
<dbReference type="AlphaFoldDB" id="A0A7L9UP03"/>
<dbReference type="EMBL" id="CP062943">
    <property type="protein sequence ID" value="QOL56219.1"/>
    <property type="molecule type" value="Genomic_DNA"/>
</dbReference>
<organism evidence="2 3">
    <name type="scientific">Bifidobacterium longum subsp. longum</name>
    <dbReference type="NCBI Taxonomy" id="1679"/>
    <lineage>
        <taxon>Bacteria</taxon>
        <taxon>Bacillati</taxon>
        <taxon>Actinomycetota</taxon>
        <taxon>Actinomycetes</taxon>
        <taxon>Bifidobacteriales</taxon>
        <taxon>Bifidobacteriaceae</taxon>
        <taxon>Bifidobacterium</taxon>
    </lineage>
</organism>
<dbReference type="Proteomes" id="UP000593918">
    <property type="component" value="Chromosome"/>
</dbReference>
<dbReference type="InterPro" id="IPR001387">
    <property type="entry name" value="Cro/C1-type_HTH"/>
</dbReference>
<dbReference type="RefSeq" id="WP_101011629.1">
    <property type="nucleotide sequence ID" value="NZ_JAERWF010000015.1"/>
</dbReference>
<accession>A0A7L9UP03</accession>
<dbReference type="GO" id="GO:0003677">
    <property type="term" value="F:DNA binding"/>
    <property type="evidence" value="ECO:0007669"/>
    <property type="project" value="InterPro"/>
</dbReference>
<dbReference type="InterPro" id="IPR008003">
    <property type="entry name" value="DUF739"/>
</dbReference>
<feature type="domain" description="HTH cro/C1-type" evidence="1">
    <location>
        <begin position="82"/>
        <end position="136"/>
    </location>
</feature>
<evidence type="ECO:0000259" key="1">
    <source>
        <dbReference type="PROSITE" id="PS50943"/>
    </source>
</evidence>
<dbReference type="SMART" id="SM00530">
    <property type="entry name" value="HTH_XRE"/>
    <property type="match status" value="1"/>
</dbReference>
<evidence type="ECO:0000313" key="2">
    <source>
        <dbReference type="EMBL" id="QOL56219.1"/>
    </source>
</evidence>
<name>A0A7L9UP03_BIFLL</name>
<dbReference type="Gene3D" id="1.10.260.40">
    <property type="entry name" value="lambda repressor-like DNA-binding domains"/>
    <property type="match status" value="1"/>
</dbReference>
<evidence type="ECO:0000313" key="3">
    <source>
        <dbReference type="Proteomes" id="UP000593918"/>
    </source>
</evidence>
<dbReference type="Pfam" id="PF05339">
    <property type="entry name" value="DUF739"/>
    <property type="match status" value="1"/>
</dbReference>
<reference evidence="2 3" key="1">
    <citation type="submission" date="2020-10" db="EMBL/GenBank/DDBJ databases">
        <title>Genome sequencing of Bifidobacterium longum subsp. longum KCTC 5915.</title>
        <authorList>
            <person name="Kim J."/>
        </authorList>
    </citation>
    <scope>NUCLEOTIDE SEQUENCE [LARGE SCALE GENOMIC DNA]</scope>
    <source>
        <strain evidence="2 3">KCTC 5915</strain>
    </source>
</reference>
<gene>
    <name evidence="2" type="ORF">BL5915_03670</name>
</gene>
<dbReference type="SUPFAM" id="SSF47413">
    <property type="entry name" value="lambda repressor-like DNA-binding domains"/>
    <property type="match status" value="1"/>
</dbReference>
<dbReference type="InterPro" id="IPR010982">
    <property type="entry name" value="Lambda_DNA-bd_dom_sf"/>
</dbReference>
<proteinExistence type="predicted"/>
<sequence>MSNVLTENEAAAVAAFSKMTEDAAKIADQYKAMAKTYEATLKLAEQYKAMLKPIEPMLKWYENQAKIYRGVSDIQESVTSSMKAIMGARGLKQSDLASALGLSASTISQKMTKRVAWTLDDIEKASEFFKVNPEALVAGHGFEPWTSGL</sequence>